<sequence length="134" mass="14705">MTDPYEPEKLPAHREMPPHPDPMPQAPPPSTTGFAPLDANQHPTLPYGEPRHVQPYPSAAPGYAHPGYPPQPMYQPVPQSVPVVNVTQNNMGGGYVAVRRGPNHGLHLVLTLITCGMWAPVWILVVILDVMNRK</sequence>
<feature type="compositionally biased region" description="Low complexity" evidence="1">
    <location>
        <begin position="55"/>
        <end position="64"/>
    </location>
</feature>
<evidence type="ECO:0000313" key="3">
    <source>
        <dbReference type="EMBL" id="PKV98968.1"/>
    </source>
</evidence>
<dbReference type="AlphaFoldDB" id="A0A2N3WYP8"/>
<dbReference type="RefSeq" id="WP_245914128.1">
    <property type="nucleotide sequence ID" value="NZ_PJMW01000001.1"/>
</dbReference>
<evidence type="ECO:0000313" key="4">
    <source>
        <dbReference type="Proteomes" id="UP000233766"/>
    </source>
</evidence>
<protein>
    <submittedName>
        <fullName evidence="3">Uncharacterized protein</fullName>
    </submittedName>
</protein>
<feature type="transmembrane region" description="Helical" evidence="2">
    <location>
        <begin position="106"/>
        <end position="128"/>
    </location>
</feature>
<name>A0A2N3WYP8_9NOCA</name>
<feature type="compositionally biased region" description="Basic and acidic residues" evidence="1">
    <location>
        <begin position="1"/>
        <end position="18"/>
    </location>
</feature>
<keyword evidence="2" id="KW-1133">Transmembrane helix</keyword>
<accession>A0A2N3WYP8</accession>
<keyword evidence="2" id="KW-0812">Transmembrane</keyword>
<organism evidence="3 4">
    <name type="scientific">Nocardia fluminea</name>
    <dbReference type="NCBI Taxonomy" id="134984"/>
    <lineage>
        <taxon>Bacteria</taxon>
        <taxon>Bacillati</taxon>
        <taxon>Actinomycetota</taxon>
        <taxon>Actinomycetes</taxon>
        <taxon>Mycobacteriales</taxon>
        <taxon>Nocardiaceae</taxon>
        <taxon>Nocardia</taxon>
    </lineage>
</organism>
<proteinExistence type="predicted"/>
<feature type="region of interest" description="Disordered" evidence="1">
    <location>
        <begin position="1"/>
        <end position="64"/>
    </location>
</feature>
<evidence type="ECO:0000256" key="2">
    <source>
        <dbReference type="SAM" id="Phobius"/>
    </source>
</evidence>
<dbReference type="Proteomes" id="UP000233766">
    <property type="component" value="Unassembled WGS sequence"/>
</dbReference>
<dbReference type="EMBL" id="PJMW01000001">
    <property type="protein sequence ID" value="PKV98968.1"/>
    <property type="molecule type" value="Genomic_DNA"/>
</dbReference>
<comment type="caution">
    <text evidence="3">The sequence shown here is derived from an EMBL/GenBank/DDBJ whole genome shotgun (WGS) entry which is preliminary data.</text>
</comment>
<keyword evidence="2" id="KW-0472">Membrane</keyword>
<reference evidence="3 4" key="1">
    <citation type="submission" date="2017-12" db="EMBL/GenBank/DDBJ databases">
        <title>Sequencing the genomes of 1000 Actinobacteria strains.</title>
        <authorList>
            <person name="Klenk H.-P."/>
        </authorList>
    </citation>
    <scope>NUCLEOTIDE SEQUENCE [LARGE SCALE GENOMIC DNA]</scope>
    <source>
        <strain evidence="3 4">DSM 44489</strain>
    </source>
</reference>
<keyword evidence="4" id="KW-1185">Reference proteome</keyword>
<evidence type="ECO:0000256" key="1">
    <source>
        <dbReference type="SAM" id="MobiDB-lite"/>
    </source>
</evidence>
<feature type="compositionally biased region" description="Pro residues" evidence="1">
    <location>
        <begin position="19"/>
        <end position="30"/>
    </location>
</feature>
<gene>
    <name evidence="3" type="ORF">ATK86_1005</name>
</gene>